<name>A0A2S8F6S5_9BACT</name>
<dbReference type="AlphaFoldDB" id="A0A2S8F6S5"/>
<dbReference type="OrthoDB" id="2568996at2"/>
<sequence length="432" mass="49720">MERSNDSPTKHPTLDQQRDALQKGLGRAWQWADSGQLSVDLLFDACLNDWRYDRQCEQNRGPWLWELMHAQGCIDRFRQPILEKLSQVEDEGIAAQLCDLIYRYAIEGDAECRDRLGMFVRNGSVAEAPWVGVEYLLWLDGSEAFEMIARTRGEALQQRDWQWHDTAVVDKAVDVIGDIPIRSFFAGSSDPHVIRFAEAWQIEQKKEPFPHQADQEARYAWSPQEVVLWAEALESCGWLRDWGFKANSGDLEQVAEAIRRCDNPEVIERLLLIFCRRDLPSFADHLMQLCTHPTLNVRRRAFQALANLRSAEVRRFALEQLEQGDKALAIDLFKSNFEPGDEKRILQAIELPENDFHRHGILIDILYVLKENVAAADVADLGLIIYFHTPCSFCRESAVRLLLGQNAAPAWLLEEARFDAIEEILDQDEEDE</sequence>
<evidence type="ECO:0008006" key="3">
    <source>
        <dbReference type="Google" id="ProtNLM"/>
    </source>
</evidence>
<accession>A0A2S8F6S5</accession>
<organism evidence="1 2">
    <name type="scientific">Blastopirellula marina</name>
    <dbReference type="NCBI Taxonomy" id="124"/>
    <lineage>
        <taxon>Bacteria</taxon>
        <taxon>Pseudomonadati</taxon>
        <taxon>Planctomycetota</taxon>
        <taxon>Planctomycetia</taxon>
        <taxon>Pirellulales</taxon>
        <taxon>Pirellulaceae</taxon>
        <taxon>Blastopirellula</taxon>
    </lineage>
</organism>
<gene>
    <name evidence="1" type="ORF">C5Y98_26350</name>
</gene>
<dbReference type="InterPro" id="IPR016024">
    <property type="entry name" value="ARM-type_fold"/>
</dbReference>
<proteinExistence type="predicted"/>
<dbReference type="RefSeq" id="WP_105358997.1">
    <property type="nucleotide sequence ID" value="NZ_PUIB01000026.1"/>
</dbReference>
<dbReference type="SUPFAM" id="SSF48371">
    <property type="entry name" value="ARM repeat"/>
    <property type="match status" value="1"/>
</dbReference>
<protein>
    <recommendedName>
        <fullName evidence="3">HEAT repeat domain-containing protein</fullName>
    </recommendedName>
</protein>
<dbReference type="Proteomes" id="UP000239388">
    <property type="component" value="Unassembled WGS sequence"/>
</dbReference>
<reference evidence="1 2" key="1">
    <citation type="submission" date="2018-02" db="EMBL/GenBank/DDBJ databases">
        <title>Comparative genomes isolates from brazilian mangrove.</title>
        <authorList>
            <person name="Araujo J.E."/>
            <person name="Taketani R.G."/>
            <person name="Silva M.C.P."/>
            <person name="Loureco M.V."/>
            <person name="Andreote F.D."/>
        </authorList>
    </citation>
    <scope>NUCLEOTIDE SEQUENCE [LARGE SCALE GENOMIC DNA]</scope>
    <source>
        <strain evidence="1 2">NAP PRIS-MGV</strain>
    </source>
</reference>
<evidence type="ECO:0000313" key="1">
    <source>
        <dbReference type="EMBL" id="PQO27853.1"/>
    </source>
</evidence>
<comment type="caution">
    <text evidence="1">The sequence shown here is derived from an EMBL/GenBank/DDBJ whole genome shotgun (WGS) entry which is preliminary data.</text>
</comment>
<dbReference type="EMBL" id="PUIB01000026">
    <property type="protein sequence ID" value="PQO27853.1"/>
    <property type="molecule type" value="Genomic_DNA"/>
</dbReference>
<evidence type="ECO:0000313" key="2">
    <source>
        <dbReference type="Proteomes" id="UP000239388"/>
    </source>
</evidence>